<evidence type="ECO:0000256" key="2">
    <source>
        <dbReference type="ARBA" id="ARBA00009182"/>
    </source>
</evidence>
<evidence type="ECO:0000256" key="3">
    <source>
        <dbReference type="ARBA" id="ARBA00011412"/>
    </source>
</evidence>
<reference evidence="5" key="1">
    <citation type="submission" date="2023-02" db="EMBL/GenBank/DDBJ databases">
        <title>Genome of toxic invasive species Heracleum sosnowskyi carries increased number of genes despite the absence of recent whole-genome duplications.</title>
        <authorList>
            <person name="Schelkunov M."/>
            <person name="Shtratnikova V."/>
            <person name="Makarenko M."/>
            <person name="Klepikova A."/>
            <person name="Omelchenko D."/>
            <person name="Novikova G."/>
            <person name="Obukhova E."/>
            <person name="Bogdanov V."/>
            <person name="Penin A."/>
            <person name="Logacheva M."/>
        </authorList>
    </citation>
    <scope>NUCLEOTIDE SEQUENCE</scope>
    <source>
        <strain evidence="5">Hsosn_3</strain>
        <tissue evidence="5">Leaf</tissue>
    </source>
</reference>
<accession>A0AAD8LXX9</accession>
<evidence type="ECO:0000256" key="1">
    <source>
        <dbReference type="ARBA" id="ARBA00004514"/>
    </source>
</evidence>
<comment type="subcellular location">
    <subcellularLocation>
        <location evidence="1">Cytoplasm</location>
        <location evidence="1">Cytosol</location>
    </subcellularLocation>
</comment>
<organism evidence="5 6">
    <name type="scientific">Heracleum sosnowskyi</name>
    <dbReference type="NCBI Taxonomy" id="360622"/>
    <lineage>
        <taxon>Eukaryota</taxon>
        <taxon>Viridiplantae</taxon>
        <taxon>Streptophyta</taxon>
        <taxon>Embryophyta</taxon>
        <taxon>Tracheophyta</taxon>
        <taxon>Spermatophyta</taxon>
        <taxon>Magnoliopsida</taxon>
        <taxon>eudicotyledons</taxon>
        <taxon>Gunneridae</taxon>
        <taxon>Pentapetalae</taxon>
        <taxon>asterids</taxon>
        <taxon>campanulids</taxon>
        <taxon>Apiales</taxon>
        <taxon>Apiaceae</taxon>
        <taxon>Apioideae</taxon>
        <taxon>apioid superclade</taxon>
        <taxon>Tordylieae</taxon>
        <taxon>Tordyliinae</taxon>
        <taxon>Heracleum</taxon>
    </lineage>
</organism>
<dbReference type="AlphaFoldDB" id="A0AAD8LXX9"/>
<evidence type="ECO:0000313" key="5">
    <source>
        <dbReference type="EMBL" id="KAK1353266.1"/>
    </source>
</evidence>
<name>A0AAD8LXX9_9APIA</name>
<protein>
    <submittedName>
        <fullName evidence="5">ATP citrate synthase</fullName>
    </submittedName>
</protein>
<evidence type="ECO:0000259" key="4">
    <source>
        <dbReference type="Pfam" id="PF16114"/>
    </source>
</evidence>
<keyword evidence="6" id="KW-1185">Reference proteome</keyword>
<dbReference type="Proteomes" id="UP001237642">
    <property type="component" value="Unassembled WGS sequence"/>
</dbReference>
<dbReference type="InterPro" id="IPR032263">
    <property type="entry name" value="Citrate-bd"/>
</dbReference>
<reference evidence="5" key="2">
    <citation type="submission" date="2023-05" db="EMBL/GenBank/DDBJ databases">
        <authorList>
            <person name="Schelkunov M.I."/>
        </authorList>
    </citation>
    <scope>NUCLEOTIDE SEQUENCE</scope>
    <source>
        <strain evidence="5">Hsosn_3</strain>
        <tissue evidence="5">Leaf</tissue>
    </source>
</reference>
<dbReference type="Pfam" id="PF16114">
    <property type="entry name" value="Citrate_bind"/>
    <property type="match status" value="1"/>
</dbReference>
<comment type="subunit">
    <text evidence="3">Heterooctamer of 4 alpha and 4 beta chains.</text>
</comment>
<proteinExistence type="inferred from homology"/>
<sequence>MCTCVLSLVVTARDSAIKEQMVVGLRLLFLFNCFIWCLAPPRLVVGGGITNFTDVAATFNVIIRALKEKESKLKASRMHIYVSRGGPNYQKGLAKMRALGEEIGIRIEVYGPEKAMTGICK</sequence>
<dbReference type="GO" id="GO:0005829">
    <property type="term" value="C:cytosol"/>
    <property type="evidence" value="ECO:0007669"/>
    <property type="project" value="UniProtKB-SubCell"/>
</dbReference>
<comment type="caution">
    <text evidence="5">The sequence shown here is derived from an EMBL/GenBank/DDBJ whole genome shotgun (WGS) entry which is preliminary data.</text>
</comment>
<feature type="domain" description="ATP-citrate synthase citrate-binding" evidence="4">
    <location>
        <begin position="43"/>
        <end position="121"/>
    </location>
</feature>
<comment type="similarity">
    <text evidence="2">Belongs to the succinate/malate CoA ligase beta subunit family.</text>
</comment>
<dbReference type="Gene3D" id="3.40.50.261">
    <property type="entry name" value="Succinyl-CoA synthetase domains"/>
    <property type="match status" value="1"/>
</dbReference>
<dbReference type="InterPro" id="IPR016102">
    <property type="entry name" value="Succinyl-CoA_synth-like"/>
</dbReference>
<dbReference type="EMBL" id="JAUIZM010000013">
    <property type="protein sequence ID" value="KAK1353266.1"/>
    <property type="molecule type" value="Genomic_DNA"/>
</dbReference>
<gene>
    <name evidence="5" type="ORF">POM88_052401</name>
</gene>
<evidence type="ECO:0000313" key="6">
    <source>
        <dbReference type="Proteomes" id="UP001237642"/>
    </source>
</evidence>